<feature type="transmembrane region" description="Helical" evidence="6">
    <location>
        <begin position="60"/>
        <end position="79"/>
    </location>
</feature>
<evidence type="ECO:0000256" key="6">
    <source>
        <dbReference type="SAM" id="Phobius"/>
    </source>
</evidence>
<dbReference type="EMBL" id="LQOS01000029">
    <property type="protein sequence ID" value="ORV40718.1"/>
    <property type="molecule type" value="Genomic_DNA"/>
</dbReference>
<sequence length="188" mass="18684">MIRRGLSYGWLSTRRRMRELILPVVTTATGAFLVVIVFGMSGGIREQSASLGHADEIGRAVVLIAVSVLLVGVVEVAVSTTRTVAHRTRELGVLAANGIPRLPVVAALLVEPLIAALLGALAGAALAAAAGTVLAATGLAASGVATSGLLAGAVTAVVVSVVAALATSVPPTWTAASRPPIRSLTAGG</sequence>
<evidence type="ECO:0000313" key="8">
    <source>
        <dbReference type="EMBL" id="BBZ07222.1"/>
    </source>
</evidence>
<dbReference type="Proteomes" id="UP000193564">
    <property type="component" value="Unassembled WGS sequence"/>
</dbReference>
<keyword evidence="4 6" id="KW-1133">Transmembrane helix</keyword>
<dbReference type="RefSeq" id="WP_163784132.1">
    <property type="nucleotide sequence ID" value="NZ_AP022605.1"/>
</dbReference>
<evidence type="ECO:0000313" key="9">
    <source>
        <dbReference type="EMBL" id="ORV40718.1"/>
    </source>
</evidence>
<evidence type="ECO:0000313" key="10">
    <source>
        <dbReference type="Proteomes" id="UP000193564"/>
    </source>
</evidence>
<dbReference type="InterPro" id="IPR003838">
    <property type="entry name" value="ABC3_permease_C"/>
</dbReference>
<reference evidence="8 11" key="2">
    <citation type="journal article" date="2019" name="Emerg. Microbes Infect.">
        <title>Comprehensive subspecies identification of 175 nontuberculous mycobacteria species based on 7547 genomic profiles.</title>
        <authorList>
            <person name="Matsumoto Y."/>
            <person name="Kinjo T."/>
            <person name="Motooka D."/>
            <person name="Nabeya D."/>
            <person name="Jung N."/>
            <person name="Uechi K."/>
            <person name="Horii T."/>
            <person name="Iida T."/>
            <person name="Fujita J."/>
            <person name="Nakamura S."/>
        </authorList>
    </citation>
    <scope>NUCLEOTIDE SEQUENCE [LARGE SCALE GENOMIC DNA]</scope>
    <source>
        <strain evidence="8 11">JCM 12405</strain>
    </source>
</reference>
<dbReference type="GO" id="GO:0005886">
    <property type="term" value="C:plasma membrane"/>
    <property type="evidence" value="ECO:0007669"/>
    <property type="project" value="UniProtKB-SubCell"/>
</dbReference>
<name>A0A1X1T870_9MYCO</name>
<proteinExistence type="predicted"/>
<dbReference type="STRING" id="126673.AWC01_11810"/>
<evidence type="ECO:0000313" key="11">
    <source>
        <dbReference type="Proteomes" id="UP000467201"/>
    </source>
</evidence>
<keyword evidence="2" id="KW-1003">Cell membrane</keyword>
<dbReference type="Proteomes" id="UP000467201">
    <property type="component" value="Chromosome"/>
</dbReference>
<feature type="transmembrane region" description="Helical" evidence="6">
    <location>
        <begin position="20"/>
        <end position="40"/>
    </location>
</feature>
<reference evidence="8" key="3">
    <citation type="submission" date="2020-02" db="EMBL/GenBank/DDBJ databases">
        <authorList>
            <person name="Matsumoto Y."/>
            <person name="Motooka D."/>
            <person name="Nakamura S."/>
        </authorList>
    </citation>
    <scope>NUCLEOTIDE SEQUENCE</scope>
    <source>
        <strain evidence="8">JCM 12405</strain>
    </source>
</reference>
<evidence type="ECO:0000256" key="2">
    <source>
        <dbReference type="ARBA" id="ARBA00022475"/>
    </source>
</evidence>
<dbReference type="Pfam" id="PF02687">
    <property type="entry name" value="FtsX"/>
    <property type="match status" value="1"/>
</dbReference>
<accession>A0A1X1T870</accession>
<feature type="transmembrane region" description="Helical" evidence="6">
    <location>
        <begin position="116"/>
        <end position="141"/>
    </location>
</feature>
<protein>
    <submittedName>
        <fullName evidence="9">ABC transporter permease</fullName>
    </submittedName>
</protein>
<gene>
    <name evidence="9" type="ORF">AWC01_11810</name>
    <name evidence="8" type="ORF">MDOR_13910</name>
</gene>
<comment type="subcellular location">
    <subcellularLocation>
        <location evidence="1">Cell membrane</location>
        <topology evidence="1">Multi-pass membrane protein</topology>
    </subcellularLocation>
</comment>
<keyword evidence="3 6" id="KW-0812">Transmembrane</keyword>
<evidence type="ECO:0000256" key="5">
    <source>
        <dbReference type="ARBA" id="ARBA00023136"/>
    </source>
</evidence>
<dbReference type="AlphaFoldDB" id="A0A1X1T870"/>
<reference evidence="9 10" key="1">
    <citation type="submission" date="2016-01" db="EMBL/GenBank/DDBJ databases">
        <title>The new phylogeny of the genus Mycobacterium.</title>
        <authorList>
            <person name="Tarcisio F."/>
            <person name="Conor M."/>
            <person name="Antonella G."/>
            <person name="Elisabetta G."/>
            <person name="Giulia F.S."/>
            <person name="Sara T."/>
            <person name="Anna F."/>
            <person name="Clotilde B."/>
            <person name="Roberto B."/>
            <person name="Veronica D.S."/>
            <person name="Fabio R."/>
            <person name="Monica P."/>
            <person name="Olivier J."/>
            <person name="Enrico T."/>
            <person name="Nicola S."/>
        </authorList>
    </citation>
    <scope>NUCLEOTIDE SEQUENCE [LARGE SCALE GENOMIC DNA]</scope>
    <source>
        <strain evidence="9 10">DSM 44339</strain>
    </source>
</reference>
<feature type="transmembrane region" description="Helical" evidence="6">
    <location>
        <begin position="148"/>
        <end position="169"/>
    </location>
</feature>
<dbReference type="KEGG" id="mdr:MDOR_13910"/>
<feature type="domain" description="ABC3 transporter permease C-terminal" evidence="7">
    <location>
        <begin position="63"/>
        <end position="180"/>
    </location>
</feature>
<evidence type="ECO:0000259" key="7">
    <source>
        <dbReference type="Pfam" id="PF02687"/>
    </source>
</evidence>
<organism evidence="9 10">
    <name type="scientific">Mycolicibacterium doricum</name>
    <dbReference type="NCBI Taxonomy" id="126673"/>
    <lineage>
        <taxon>Bacteria</taxon>
        <taxon>Bacillati</taxon>
        <taxon>Actinomycetota</taxon>
        <taxon>Actinomycetes</taxon>
        <taxon>Mycobacteriales</taxon>
        <taxon>Mycobacteriaceae</taxon>
        <taxon>Mycolicibacterium</taxon>
    </lineage>
</organism>
<feature type="transmembrane region" description="Helical" evidence="6">
    <location>
        <begin position="91"/>
        <end position="110"/>
    </location>
</feature>
<keyword evidence="10" id="KW-1185">Reference proteome</keyword>
<dbReference type="EMBL" id="AP022605">
    <property type="protein sequence ID" value="BBZ07222.1"/>
    <property type="molecule type" value="Genomic_DNA"/>
</dbReference>
<evidence type="ECO:0000256" key="4">
    <source>
        <dbReference type="ARBA" id="ARBA00022989"/>
    </source>
</evidence>
<evidence type="ECO:0000256" key="1">
    <source>
        <dbReference type="ARBA" id="ARBA00004651"/>
    </source>
</evidence>
<evidence type="ECO:0000256" key="3">
    <source>
        <dbReference type="ARBA" id="ARBA00022692"/>
    </source>
</evidence>
<keyword evidence="5 6" id="KW-0472">Membrane</keyword>